<proteinExistence type="predicted"/>
<reference evidence="3 4" key="1">
    <citation type="submission" date="2014-05" db="EMBL/GenBank/DDBJ databases">
        <authorList>
            <person name="Rizzardi K."/>
            <person name="Winiecka-Krusnell J."/>
            <person name="Ramliden M."/>
            <person name="Alm E."/>
            <person name="Andersson S."/>
            <person name="Byfors S."/>
        </authorList>
    </citation>
    <scope>NUCLEOTIDE SEQUENCE [LARGE SCALE GENOMIC DNA]</scope>
    <source>
        <strain evidence="3 4">LEGN</strain>
    </source>
</reference>
<dbReference type="Gene3D" id="3.40.50.2300">
    <property type="match status" value="1"/>
</dbReference>
<evidence type="ECO:0000256" key="1">
    <source>
        <dbReference type="PROSITE-ProRule" id="PRU00169"/>
    </source>
</evidence>
<keyword evidence="1" id="KW-0597">Phosphoprotein</keyword>
<protein>
    <submittedName>
        <fullName evidence="3">Histidine kinase</fullName>
    </submittedName>
</protein>
<keyword evidence="4" id="KW-1185">Reference proteome</keyword>
<dbReference type="SUPFAM" id="SSF52172">
    <property type="entry name" value="CheY-like"/>
    <property type="match status" value="1"/>
</dbReference>
<evidence type="ECO:0000313" key="3">
    <source>
        <dbReference type="EMBL" id="KGP62999.1"/>
    </source>
</evidence>
<dbReference type="GO" id="GO:0000160">
    <property type="term" value="P:phosphorelay signal transduction system"/>
    <property type="evidence" value="ECO:0007669"/>
    <property type="project" value="InterPro"/>
</dbReference>
<dbReference type="PROSITE" id="PS50110">
    <property type="entry name" value="RESPONSE_REGULATORY"/>
    <property type="match status" value="1"/>
</dbReference>
<dbReference type="STRING" id="1498499.EP47_02810"/>
<sequence>MRVLIIEDNAFNAFCLRRLVESVIASVSVTIVNNSHAALSFINSHCPDIVVIDGDLGAMNDEMNCNGPELAGILLKKYPQLPIIAWSDSDTMREDFTKVFKTHGKLLNEYNSWAKVIGQERIYKTWAYYFGEFMIGQNSAFTNQTSVSYF</sequence>
<dbReference type="AlphaFoldDB" id="A0A0A2SUA8"/>
<feature type="domain" description="Response regulatory" evidence="2">
    <location>
        <begin position="2"/>
        <end position="130"/>
    </location>
</feature>
<accession>A0A0A2SUA8</accession>
<keyword evidence="3" id="KW-0808">Transferase</keyword>
<feature type="modified residue" description="4-aspartylphosphate" evidence="1">
    <location>
        <position position="53"/>
    </location>
</feature>
<evidence type="ECO:0000259" key="2">
    <source>
        <dbReference type="PROSITE" id="PS50110"/>
    </source>
</evidence>
<organism evidence="3 4">
    <name type="scientific">Legionella norrlandica</name>
    <dbReference type="NCBI Taxonomy" id="1498499"/>
    <lineage>
        <taxon>Bacteria</taxon>
        <taxon>Pseudomonadati</taxon>
        <taxon>Pseudomonadota</taxon>
        <taxon>Gammaproteobacteria</taxon>
        <taxon>Legionellales</taxon>
        <taxon>Legionellaceae</taxon>
        <taxon>Legionella</taxon>
    </lineage>
</organism>
<evidence type="ECO:0000313" key="4">
    <source>
        <dbReference type="Proteomes" id="UP000054422"/>
    </source>
</evidence>
<dbReference type="InterPro" id="IPR001789">
    <property type="entry name" value="Sig_transdc_resp-reg_receiver"/>
</dbReference>
<comment type="caution">
    <text evidence="3">The sequence shown here is derived from an EMBL/GenBank/DDBJ whole genome shotgun (WGS) entry which is preliminary data.</text>
</comment>
<keyword evidence="3" id="KW-0418">Kinase</keyword>
<dbReference type="Pfam" id="PF00072">
    <property type="entry name" value="Response_reg"/>
    <property type="match status" value="1"/>
</dbReference>
<dbReference type="OrthoDB" id="5650835at2"/>
<dbReference type="InterPro" id="IPR011006">
    <property type="entry name" value="CheY-like_superfamily"/>
</dbReference>
<dbReference type="RefSeq" id="WP_035890219.1">
    <property type="nucleotide sequence ID" value="NZ_JNCF01000030.1"/>
</dbReference>
<name>A0A0A2SUA8_9GAMM</name>
<gene>
    <name evidence="3" type="ORF">EP47_02810</name>
</gene>
<dbReference type="GO" id="GO:0016301">
    <property type="term" value="F:kinase activity"/>
    <property type="evidence" value="ECO:0007669"/>
    <property type="project" value="UniProtKB-KW"/>
</dbReference>
<dbReference type="CDD" id="cd00156">
    <property type="entry name" value="REC"/>
    <property type="match status" value="1"/>
</dbReference>
<dbReference type="EMBL" id="JNCF01000030">
    <property type="protein sequence ID" value="KGP62999.1"/>
    <property type="molecule type" value="Genomic_DNA"/>
</dbReference>
<dbReference type="Proteomes" id="UP000054422">
    <property type="component" value="Unassembled WGS sequence"/>
</dbReference>